<feature type="transmembrane region" description="Helical" evidence="1">
    <location>
        <begin position="23"/>
        <end position="42"/>
    </location>
</feature>
<keyword evidence="3" id="KW-1185">Reference proteome</keyword>
<keyword evidence="1" id="KW-0472">Membrane</keyword>
<keyword evidence="1" id="KW-0812">Transmembrane</keyword>
<sequence length="167" mass="19144">MLDGIFAKYNYDFLEHHYNKPDFYYAIWDLCNIASLMAIGIFNDNRTMYDYAVASFRDGVDLYSTYGHQILNAAEYVAKYNTNHSVPYTPYSSWEGVLEVVVTTRGLINDLTRLVAPKARFDVRPGYETIYSHYAEIKGMNASWSHEYREFVNGNITSKVEGGGGVR</sequence>
<dbReference type="SUPFAM" id="SSF48230">
    <property type="entry name" value="Chondroitin AC/alginate lyase"/>
    <property type="match status" value="1"/>
</dbReference>
<dbReference type="Proteomes" id="UP000652219">
    <property type="component" value="Unassembled WGS sequence"/>
</dbReference>
<evidence type="ECO:0000313" key="3">
    <source>
        <dbReference type="Proteomes" id="UP000652219"/>
    </source>
</evidence>
<organism evidence="2 3">
    <name type="scientific">Colletotrichum sojae</name>
    <dbReference type="NCBI Taxonomy" id="2175907"/>
    <lineage>
        <taxon>Eukaryota</taxon>
        <taxon>Fungi</taxon>
        <taxon>Dikarya</taxon>
        <taxon>Ascomycota</taxon>
        <taxon>Pezizomycotina</taxon>
        <taxon>Sordariomycetes</taxon>
        <taxon>Hypocreomycetidae</taxon>
        <taxon>Glomerellales</taxon>
        <taxon>Glomerellaceae</taxon>
        <taxon>Colletotrichum</taxon>
        <taxon>Colletotrichum orchidearum species complex</taxon>
    </lineage>
</organism>
<evidence type="ECO:0000256" key="1">
    <source>
        <dbReference type="SAM" id="Phobius"/>
    </source>
</evidence>
<comment type="caution">
    <text evidence="2">The sequence shown here is derived from an EMBL/GenBank/DDBJ whole genome shotgun (WGS) entry which is preliminary data.</text>
</comment>
<dbReference type="InterPro" id="IPR008929">
    <property type="entry name" value="Chondroitin_lyas"/>
</dbReference>
<accession>A0A8H6MIJ8</accession>
<dbReference type="EMBL" id="WIGN01000686">
    <property type="protein sequence ID" value="KAF6785554.1"/>
    <property type="molecule type" value="Genomic_DNA"/>
</dbReference>
<protein>
    <submittedName>
        <fullName evidence="2">Exopolysaccharide inner membrane protein</fullName>
    </submittedName>
</protein>
<name>A0A8H6MIJ8_9PEZI</name>
<reference evidence="2 3" key="1">
    <citation type="journal article" date="2020" name="Phytopathology">
        <title>Genome Sequence Resources of Colletotrichum truncatum, C. plurivorum, C. musicola, and C. sojae: Four Species Pathogenic to Soybean (Glycine max).</title>
        <authorList>
            <person name="Rogerio F."/>
            <person name="Boufleur T.R."/>
            <person name="Ciampi-Guillardi M."/>
            <person name="Sukno S.A."/>
            <person name="Thon M.R."/>
            <person name="Massola Junior N.S."/>
            <person name="Baroncelli R."/>
        </authorList>
    </citation>
    <scope>NUCLEOTIDE SEQUENCE [LARGE SCALE GENOMIC DNA]</scope>
    <source>
        <strain evidence="2 3">LFN0009</strain>
    </source>
</reference>
<proteinExistence type="predicted"/>
<gene>
    <name evidence="2" type="ORF">CSOJ01_15577</name>
</gene>
<dbReference type="AlphaFoldDB" id="A0A8H6MIJ8"/>
<evidence type="ECO:0000313" key="2">
    <source>
        <dbReference type="EMBL" id="KAF6785554.1"/>
    </source>
</evidence>
<keyword evidence="1" id="KW-1133">Transmembrane helix</keyword>